<protein>
    <submittedName>
        <fullName evidence="3">Uncharacterized protein</fullName>
    </submittedName>
</protein>
<accession>A0A8J7YXV8</accession>
<evidence type="ECO:0000256" key="1">
    <source>
        <dbReference type="SAM" id="MobiDB-lite"/>
    </source>
</evidence>
<evidence type="ECO:0000313" key="3">
    <source>
        <dbReference type="EMBL" id="NDJ16677.1"/>
    </source>
</evidence>
<feature type="chain" id="PRO_5035321043" evidence="2">
    <location>
        <begin position="24"/>
        <end position="277"/>
    </location>
</feature>
<dbReference type="Proteomes" id="UP000646053">
    <property type="component" value="Unassembled WGS sequence"/>
</dbReference>
<sequence length="277" mass="28208">MYKRSLVVCAGVVALAMSGCGTGEDVSNSPSPSPVVALSQTATQSFSKPLVAEKKATQKNGSAALKLGTPNRVAGLLQSTDPLERARQVQAGINKKGQNDPFSGLPPVLSFNLPVSNNSSPQTNSDGLPSLPKFPVAPEVLPPMPTVATVGSTASPSSSLSSGKSGSTKPAIAALPPLPQPTLAEAVEVSGIIVVRGMPQAIVKAPNESTSRYVGAGQRLSNGQILVKRIEMNGGSDPIVVLEQNGIEVSRGVGEKATPVQAASAPTAMINPYSIAI</sequence>
<comment type="caution">
    <text evidence="3">The sequence shown here is derived from an EMBL/GenBank/DDBJ whole genome shotgun (WGS) entry which is preliminary data.</text>
</comment>
<dbReference type="EMBL" id="WVIE01000004">
    <property type="protein sequence ID" value="NDJ16677.1"/>
    <property type="molecule type" value="Genomic_DNA"/>
</dbReference>
<dbReference type="RefSeq" id="WP_162422183.1">
    <property type="nucleotide sequence ID" value="NZ_WVIE01000004.1"/>
</dbReference>
<evidence type="ECO:0000313" key="4">
    <source>
        <dbReference type="Proteomes" id="UP000646053"/>
    </source>
</evidence>
<reference evidence="3" key="1">
    <citation type="submission" date="2019-12" db="EMBL/GenBank/DDBJ databases">
        <title>High-Quality draft genome sequences of three cyanobacteria isolated from the limestone walls of the Old Cathedral of Coimbra.</title>
        <authorList>
            <person name="Tiago I."/>
            <person name="Soares F."/>
            <person name="Portugal A."/>
        </authorList>
    </citation>
    <scope>NUCLEOTIDE SEQUENCE</scope>
    <source>
        <strain evidence="3">A</strain>
    </source>
</reference>
<gene>
    <name evidence="3" type="ORF">GS601_05130</name>
</gene>
<name>A0A8J7YXV8_9CYAN</name>
<feature type="region of interest" description="Disordered" evidence="1">
    <location>
        <begin position="149"/>
        <end position="169"/>
    </location>
</feature>
<feature type="signal peptide" evidence="2">
    <location>
        <begin position="1"/>
        <end position="23"/>
    </location>
</feature>
<keyword evidence="2" id="KW-0732">Signal</keyword>
<keyword evidence="4" id="KW-1185">Reference proteome</keyword>
<dbReference type="PROSITE" id="PS51257">
    <property type="entry name" value="PROKAR_LIPOPROTEIN"/>
    <property type="match status" value="1"/>
</dbReference>
<dbReference type="AlphaFoldDB" id="A0A8J7YXV8"/>
<proteinExistence type="predicted"/>
<evidence type="ECO:0000256" key="2">
    <source>
        <dbReference type="SAM" id="SignalP"/>
    </source>
</evidence>
<organism evidence="3 4">
    <name type="scientific">Myxacorys almedinensis A</name>
    <dbReference type="NCBI Taxonomy" id="2690445"/>
    <lineage>
        <taxon>Bacteria</taxon>
        <taxon>Bacillati</taxon>
        <taxon>Cyanobacteriota</taxon>
        <taxon>Cyanophyceae</taxon>
        <taxon>Leptolyngbyales</taxon>
        <taxon>Leptolyngbyaceae</taxon>
        <taxon>Myxacorys</taxon>
        <taxon>Myxacorys almedinensis</taxon>
    </lineage>
</organism>